<organism evidence="1">
    <name type="scientific">Riptortus pedestris</name>
    <name type="common">Bean bug</name>
    <dbReference type="NCBI Taxonomy" id="329032"/>
    <lineage>
        <taxon>Eukaryota</taxon>
        <taxon>Metazoa</taxon>
        <taxon>Ecdysozoa</taxon>
        <taxon>Arthropoda</taxon>
        <taxon>Hexapoda</taxon>
        <taxon>Insecta</taxon>
        <taxon>Pterygota</taxon>
        <taxon>Neoptera</taxon>
        <taxon>Paraneoptera</taxon>
        <taxon>Hemiptera</taxon>
        <taxon>Heteroptera</taxon>
        <taxon>Panheteroptera</taxon>
        <taxon>Pentatomomorpha</taxon>
        <taxon>Coreoidea</taxon>
        <taxon>Alydidae</taxon>
        <taxon>Riptortus</taxon>
    </lineage>
</organism>
<dbReference type="AlphaFoldDB" id="R4WSI5"/>
<reference evidence="1" key="1">
    <citation type="journal article" date="2013" name="PLoS ONE">
        <title>Gene expression in gut symbiotic organ of stinkbug affected by extracellular bacterial symbiont.</title>
        <authorList>
            <person name="Futahashi R."/>
            <person name="Tanaka K."/>
            <person name="Tanahashi M."/>
            <person name="Nikoh N."/>
            <person name="Kikuchi Y."/>
            <person name="Lee B.L."/>
            <person name="Fukatsu T."/>
        </authorList>
    </citation>
    <scope>NUCLEOTIDE SEQUENCE</scope>
    <source>
        <tissue evidence="1">Midgut</tissue>
    </source>
</reference>
<protein>
    <submittedName>
        <fullName evidence="1">Unkown protein</fullName>
    </submittedName>
</protein>
<dbReference type="EMBL" id="AK417667">
    <property type="protein sequence ID" value="BAN20882.1"/>
    <property type="molecule type" value="mRNA"/>
</dbReference>
<accession>R4WSI5</accession>
<evidence type="ECO:0000313" key="1">
    <source>
        <dbReference type="EMBL" id="BAN20882.1"/>
    </source>
</evidence>
<proteinExistence type="evidence at transcript level"/>
<sequence>MAHHSSFCFSVARLVLKSLLEAGRKKKHCMGGKLEKAFTSVRTGLARLAGHEDVEPLVDDRFIPGCSG</sequence>
<name>R4WSI5_RIPPE</name>